<evidence type="ECO:0000313" key="3">
    <source>
        <dbReference type="Proteomes" id="UP000321083"/>
    </source>
</evidence>
<gene>
    <name evidence="2" type="ORF">E3A20_13290</name>
</gene>
<evidence type="ECO:0000256" key="1">
    <source>
        <dbReference type="SAM" id="MobiDB-lite"/>
    </source>
</evidence>
<dbReference type="EMBL" id="SRHE01000244">
    <property type="protein sequence ID" value="TWW09544.1"/>
    <property type="molecule type" value="Genomic_DNA"/>
</dbReference>
<dbReference type="AlphaFoldDB" id="A0A5C6M942"/>
<feature type="region of interest" description="Disordered" evidence="1">
    <location>
        <begin position="158"/>
        <end position="179"/>
    </location>
</feature>
<dbReference type="Proteomes" id="UP000321083">
    <property type="component" value="Unassembled WGS sequence"/>
</dbReference>
<reference evidence="2 3" key="2">
    <citation type="submission" date="2019-08" db="EMBL/GenBank/DDBJ databases">
        <authorList>
            <person name="Henke P."/>
        </authorList>
    </citation>
    <scope>NUCLEOTIDE SEQUENCE [LARGE SCALE GENOMIC DNA]</scope>
    <source>
        <strain evidence="2">Phe10_nw2017</strain>
    </source>
</reference>
<organism evidence="2 3">
    <name type="scientific">Planctomyces bekefii</name>
    <dbReference type="NCBI Taxonomy" id="1653850"/>
    <lineage>
        <taxon>Bacteria</taxon>
        <taxon>Pseudomonadati</taxon>
        <taxon>Planctomycetota</taxon>
        <taxon>Planctomycetia</taxon>
        <taxon>Planctomycetales</taxon>
        <taxon>Planctomycetaceae</taxon>
        <taxon>Planctomyces</taxon>
    </lineage>
</organism>
<name>A0A5C6M942_9PLAN</name>
<comment type="caution">
    <text evidence="2">The sequence shown here is derived from an EMBL/GenBank/DDBJ whole genome shotgun (WGS) entry which is preliminary data.</text>
</comment>
<keyword evidence="3" id="KW-1185">Reference proteome</keyword>
<proteinExistence type="predicted"/>
<evidence type="ECO:0000313" key="2">
    <source>
        <dbReference type="EMBL" id="TWW09544.1"/>
    </source>
</evidence>
<protein>
    <submittedName>
        <fullName evidence="2">Uncharacterized protein</fullName>
    </submittedName>
</protein>
<reference evidence="2 3" key="1">
    <citation type="submission" date="2019-08" db="EMBL/GenBank/DDBJ databases">
        <title>100 year-old enigma solved: identification of Planctomyces bekefii, the type genus and species of the phylum Planctomycetes.</title>
        <authorList>
            <person name="Svetlana D.N."/>
            <person name="Overmann J."/>
        </authorList>
    </citation>
    <scope>NUCLEOTIDE SEQUENCE [LARGE SCALE GENOMIC DNA]</scope>
    <source>
        <strain evidence="2">Phe10_nw2017</strain>
    </source>
</reference>
<accession>A0A5C6M942</accession>
<sequence length="681" mass="77573">MPTGVYTPGRHTIRASFDGLIDFVRNWGNRLNVTMYADNLLDSQSTMSLSETRLSSSEVPPEQPEEDVYSRAWRLKPDFVTEIQDYCSQIEAWSQVLNLPADQRRELAALLLNFRMSFGSMEAATALRDLIPFMRQLAACCSQTVLWQQYLGFRKPTDGDNSEKIPHSQASRNDHGGLSQTEKENLKEDLMLLIAHLGRAMQNRLEVRAEHADPTIYRTLEHGAGKTVPAYSAMYWLASELLGRQATSSSQSRDDCPADNMAVCVAIGHRGHFYYTEIFSEFRAFALSQEQTTGKCRWTAPLVLLDISGDSIFRPSQQFHLCLHETILFSDWIVSQCPQEIQDYCRSWGDLYAADRLRSLRHSQVATSSWQEKIETLGQNSKTKLAEPSSELSQEAVVGPRQPLLNLSNVKGSNEPETDVEDLYEKIVAYCRSSISARKPLDPREYLPSLQAKLEELVRTRVLESHEGRQEEPADRYGIAEFHKILDKAHDLVRTVVCKESIFSEMLNDTPFREEMADRLRLRIVLQILKSTAHQGSALETANHLMFDTFRAHPKYRGHWEPCPDGSTAIDRLMELQQLNQRWKDLTDFLTHESNSPLHPQQEQNILHISFPEGSAEQELLQHLTNLLALDFRANPFPARVVDPVIKLKSTMAQIDVILRLWAKSCRLGCAEILQTFHAQS</sequence>